<name>F0WEM0_9STRA</name>
<evidence type="ECO:0000313" key="2">
    <source>
        <dbReference type="EMBL" id="CCA23084.1"/>
    </source>
</evidence>
<protein>
    <submittedName>
        <fullName evidence="2">AlNc14C179G8188 protein</fullName>
    </submittedName>
    <submittedName>
        <fullName evidence="1">AlNc14C75G5070 protein</fullName>
    </submittedName>
</protein>
<dbReference type="EMBL" id="FR824120">
    <property type="protein sequence ID" value="CCA19652.1"/>
    <property type="molecule type" value="Genomic_DNA"/>
</dbReference>
<dbReference type="HOGENOM" id="CLU_2019486_0_0_1"/>
<reference evidence="1" key="2">
    <citation type="submission" date="2011-02" db="EMBL/GenBank/DDBJ databases">
        <authorList>
            <person name="MacLean D."/>
        </authorList>
    </citation>
    <scope>NUCLEOTIDE SEQUENCE</scope>
</reference>
<dbReference type="EMBL" id="FR824224">
    <property type="protein sequence ID" value="CCA23084.1"/>
    <property type="molecule type" value="Genomic_DNA"/>
</dbReference>
<accession>F0WEM0</accession>
<organism evidence="1">
    <name type="scientific">Albugo laibachii Nc14</name>
    <dbReference type="NCBI Taxonomy" id="890382"/>
    <lineage>
        <taxon>Eukaryota</taxon>
        <taxon>Sar</taxon>
        <taxon>Stramenopiles</taxon>
        <taxon>Oomycota</taxon>
        <taxon>Peronosporomycetes</taxon>
        <taxon>Albuginales</taxon>
        <taxon>Albuginaceae</taxon>
        <taxon>Albugo</taxon>
    </lineage>
</organism>
<proteinExistence type="predicted"/>
<reference evidence="1" key="1">
    <citation type="journal article" date="2011" name="PLoS Biol.">
        <title>Gene gain and loss during evolution of obligate parasitism in the white rust pathogen of Arabidopsis thaliana.</title>
        <authorList>
            <person name="Kemen E."/>
            <person name="Gardiner A."/>
            <person name="Schultz-Larsen T."/>
            <person name="Kemen A.C."/>
            <person name="Balmuth A.L."/>
            <person name="Robert-Seilaniantz A."/>
            <person name="Bailey K."/>
            <person name="Holub E."/>
            <person name="Studholme D.J."/>
            <person name="Maclean D."/>
            <person name="Jones J.D."/>
        </authorList>
    </citation>
    <scope>NUCLEOTIDE SEQUENCE</scope>
</reference>
<evidence type="ECO:0000313" key="1">
    <source>
        <dbReference type="EMBL" id="CCA19652.1"/>
    </source>
</evidence>
<sequence>MRGRALFPLAFRHNGYRQLRGASSLALPKDGLLTSKPYEKESSTRSKRLYTECECHDVVIVSKCRLEHFLLRKDQETSISEEGFALQQTFQQCDSYYASWSGSSSGLDSLFVPLNASLATSVN</sequence>
<gene>
    <name evidence="1" type="primary">AlNc14C75G5070</name>
    <name evidence="2" type="synonym">AlNc14C179G8188</name>
    <name evidence="1" type="ORF">ALNC14_057950</name>
    <name evidence="2" type="ORF">ALNC14_092270</name>
</gene>
<dbReference type="AlphaFoldDB" id="F0WEM0"/>